<proteinExistence type="inferred from homology"/>
<gene>
    <name evidence="4" type="ORF">HF878_04430</name>
</gene>
<dbReference type="EMBL" id="JABAFA010000009">
    <property type="protein sequence ID" value="NMD98732.1"/>
    <property type="molecule type" value="Genomic_DNA"/>
</dbReference>
<organism evidence="4 5">
    <name type="scientific">Selenomonas bovis</name>
    <dbReference type="NCBI Taxonomy" id="416586"/>
    <lineage>
        <taxon>Bacteria</taxon>
        <taxon>Bacillati</taxon>
        <taxon>Bacillota</taxon>
        <taxon>Negativicutes</taxon>
        <taxon>Selenomonadales</taxon>
        <taxon>Selenomonadaceae</taxon>
        <taxon>Selenomonas</taxon>
    </lineage>
</organism>
<keyword evidence="2" id="KW-0812">Transmembrane</keyword>
<name>A0A848B8D8_9FIRM</name>
<comment type="similarity">
    <text evidence="1">Belongs to the LytR/CpsA/Psr (LCP) family.</text>
</comment>
<keyword evidence="5" id="KW-1185">Reference proteome</keyword>
<keyword evidence="2" id="KW-1133">Transmembrane helix</keyword>
<dbReference type="AlphaFoldDB" id="A0A848B8D8"/>
<evidence type="ECO:0000313" key="4">
    <source>
        <dbReference type="EMBL" id="NMD98732.1"/>
    </source>
</evidence>
<protein>
    <submittedName>
        <fullName evidence="4">LCP family protein</fullName>
    </submittedName>
</protein>
<dbReference type="NCBIfam" id="TIGR00350">
    <property type="entry name" value="lytR_cpsA_psr"/>
    <property type="match status" value="1"/>
</dbReference>
<keyword evidence="2" id="KW-0472">Membrane</keyword>
<evidence type="ECO:0000259" key="3">
    <source>
        <dbReference type="Pfam" id="PF03816"/>
    </source>
</evidence>
<feature type="domain" description="Cell envelope-related transcriptional attenuator" evidence="3">
    <location>
        <begin position="118"/>
        <end position="264"/>
    </location>
</feature>
<evidence type="ECO:0000256" key="1">
    <source>
        <dbReference type="ARBA" id="ARBA00006068"/>
    </source>
</evidence>
<accession>A0A848B8D8</accession>
<dbReference type="PANTHER" id="PTHR33392:SF6">
    <property type="entry name" value="POLYISOPRENYL-TEICHOIC ACID--PEPTIDOGLYCAN TEICHOIC ACID TRANSFERASE TAGU"/>
    <property type="match status" value="1"/>
</dbReference>
<comment type="caution">
    <text evidence="4">The sequence shown here is derived from an EMBL/GenBank/DDBJ whole genome shotgun (WGS) entry which is preliminary data.</text>
</comment>
<evidence type="ECO:0000313" key="5">
    <source>
        <dbReference type="Proteomes" id="UP000543804"/>
    </source>
</evidence>
<dbReference type="InterPro" id="IPR050922">
    <property type="entry name" value="LytR/CpsA/Psr_CW_biosynth"/>
</dbReference>
<dbReference type="InterPro" id="IPR004474">
    <property type="entry name" value="LytR_CpsA_psr"/>
</dbReference>
<sequence>MSRREEGQPVNRTRENIRRKRKLLARKRRLRLLRFCVFLLVFGIVLVVLGFLCMTLYHWGSGIYAEYQVRHETYLARREARAGELDPRFDGYTNVLVLGLDDGAGGPETADGRAARQADTLLLLSVENETGRLRIVTIPRDTWVPIPDSAYEDRIGTLYGTGGAPLVVRATEHLLGVSVHQYVAVDMQTCADIIDLLGGIDLYVESDMDYDDPEADLSIHLKQGYQHLDGKQAQEYLRYRGTDLGDVGRSERQQQFVKALYEEVMRVRTLTKLPAIAEILQTRVETSAEIFDSAHLANVLRQMSRTEPETWMLPGSPAESDDTIWLPETQAIGEGVEKLFPEMQTHIDDE</sequence>
<dbReference type="Pfam" id="PF03816">
    <property type="entry name" value="LytR_cpsA_psr"/>
    <property type="match status" value="1"/>
</dbReference>
<dbReference type="Proteomes" id="UP000543804">
    <property type="component" value="Unassembled WGS sequence"/>
</dbReference>
<dbReference type="Gene3D" id="3.40.630.190">
    <property type="entry name" value="LCP protein"/>
    <property type="match status" value="1"/>
</dbReference>
<evidence type="ECO:0000256" key="2">
    <source>
        <dbReference type="SAM" id="Phobius"/>
    </source>
</evidence>
<reference evidence="4 5" key="1">
    <citation type="submission" date="2020-04" db="EMBL/GenBank/DDBJ databases">
        <authorList>
            <person name="Hitch T.C.A."/>
            <person name="Wylensek D."/>
            <person name="Clavel T."/>
        </authorList>
    </citation>
    <scope>NUCLEOTIDE SEQUENCE [LARGE SCALE GENOMIC DNA]</scope>
    <source>
        <strain evidence="4 5">PG-130-P53-12</strain>
    </source>
</reference>
<dbReference type="PANTHER" id="PTHR33392">
    <property type="entry name" value="POLYISOPRENYL-TEICHOIC ACID--PEPTIDOGLYCAN TEICHOIC ACID TRANSFERASE TAGU"/>
    <property type="match status" value="1"/>
</dbReference>
<feature type="transmembrane region" description="Helical" evidence="2">
    <location>
        <begin position="32"/>
        <end position="59"/>
    </location>
</feature>